<dbReference type="RefSeq" id="WP_113892736.1">
    <property type="nucleotide sequence ID" value="NZ_JANJGA010000003.1"/>
</dbReference>
<evidence type="ECO:0000313" key="11">
    <source>
        <dbReference type="Proteomes" id="UP000252669"/>
    </source>
</evidence>
<evidence type="ECO:0000256" key="6">
    <source>
        <dbReference type="PROSITE-ProRule" id="PRU00169"/>
    </source>
</evidence>
<dbReference type="OrthoDB" id="8912111at2"/>
<sequence length="220" mass="25727">MPNILVLEDDILFANTLEDILTEQNYVVDLARSAKEALDFNYEKNYDLYLFDINLPGQNGIELLKDLRDSQDLTPTIFISSYKDKDVIKDAYINGCDDYIKKPVDLDELLFKIRAIVNRFSKNLKVIKLKNNIQIDPIEKRVYKDELDLEIPQKIVELLLIFLENKGKIVTKEMIIQRLWNVSEHYSEGSIRVYVAKIKKILDCKDCIKNIKSIGYKFEL</sequence>
<evidence type="ECO:0000256" key="1">
    <source>
        <dbReference type="ARBA" id="ARBA00022553"/>
    </source>
</evidence>
<feature type="modified residue" description="4-aspartylphosphate" evidence="6">
    <location>
        <position position="52"/>
    </location>
</feature>
<feature type="domain" description="Response regulatory" evidence="8">
    <location>
        <begin position="3"/>
        <end position="117"/>
    </location>
</feature>
<proteinExistence type="predicted"/>
<keyword evidence="11" id="KW-1185">Reference proteome</keyword>
<dbReference type="Gene3D" id="1.10.10.10">
    <property type="entry name" value="Winged helix-like DNA-binding domain superfamily/Winged helix DNA-binding domain"/>
    <property type="match status" value="1"/>
</dbReference>
<accession>A0A366MX71</accession>
<dbReference type="SMART" id="SM00862">
    <property type="entry name" value="Trans_reg_C"/>
    <property type="match status" value="1"/>
</dbReference>
<dbReference type="SUPFAM" id="SSF52172">
    <property type="entry name" value="CheY-like"/>
    <property type="match status" value="1"/>
</dbReference>
<dbReference type="GO" id="GO:0000976">
    <property type="term" value="F:transcription cis-regulatory region binding"/>
    <property type="evidence" value="ECO:0007669"/>
    <property type="project" value="TreeGrafter"/>
</dbReference>
<dbReference type="EMBL" id="PDKB01000002">
    <property type="protein sequence ID" value="RBQ30012.1"/>
    <property type="molecule type" value="Genomic_DNA"/>
</dbReference>
<protein>
    <submittedName>
        <fullName evidence="10">DNA-binding response regulator</fullName>
    </submittedName>
</protein>
<evidence type="ECO:0000256" key="2">
    <source>
        <dbReference type="ARBA" id="ARBA00023012"/>
    </source>
</evidence>
<evidence type="ECO:0000256" key="4">
    <source>
        <dbReference type="ARBA" id="ARBA00023125"/>
    </source>
</evidence>
<evidence type="ECO:0000256" key="5">
    <source>
        <dbReference type="ARBA" id="ARBA00023163"/>
    </source>
</evidence>
<dbReference type="InterPro" id="IPR039420">
    <property type="entry name" value="WalR-like"/>
</dbReference>
<dbReference type="PANTHER" id="PTHR48111:SF1">
    <property type="entry name" value="TWO-COMPONENT RESPONSE REGULATOR ORR33"/>
    <property type="match status" value="1"/>
</dbReference>
<dbReference type="GO" id="GO:0000156">
    <property type="term" value="F:phosphorelay response regulator activity"/>
    <property type="evidence" value="ECO:0007669"/>
    <property type="project" value="TreeGrafter"/>
</dbReference>
<dbReference type="InterPro" id="IPR001789">
    <property type="entry name" value="Sig_transdc_resp-reg_receiver"/>
</dbReference>
<dbReference type="PROSITE" id="PS51755">
    <property type="entry name" value="OMPR_PHOB"/>
    <property type="match status" value="1"/>
</dbReference>
<evidence type="ECO:0000313" key="10">
    <source>
        <dbReference type="EMBL" id="RBQ30012.1"/>
    </source>
</evidence>
<evidence type="ECO:0000259" key="8">
    <source>
        <dbReference type="PROSITE" id="PS50110"/>
    </source>
</evidence>
<dbReference type="PROSITE" id="PS50110">
    <property type="entry name" value="RESPONSE_REGULATORY"/>
    <property type="match status" value="1"/>
</dbReference>
<dbReference type="Gene3D" id="3.40.50.2300">
    <property type="match status" value="1"/>
</dbReference>
<keyword evidence="4 7" id="KW-0238">DNA-binding</keyword>
<name>A0A366MX71_9BACT</name>
<evidence type="ECO:0000256" key="7">
    <source>
        <dbReference type="PROSITE-ProRule" id="PRU01091"/>
    </source>
</evidence>
<dbReference type="InterPro" id="IPR036388">
    <property type="entry name" value="WH-like_DNA-bd_sf"/>
</dbReference>
<dbReference type="AlphaFoldDB" id="A0A366MX71"/>
<reference evidence="10 11" key="1">
    <citation type="submission" date="2017-10" db="EMBL/GenBank/DDBJ databases">
        <title>Genomics of the genus Arcobacter.</title>
        <authorList>
            <person name="Perez-Cataluna A."/>
            <person name="Figueras M.J."/>
        </authorList>
    </citation>
    <scope>NUCLEOTIDE SEQUENCE [LARGE SCALE GENOMIC DNA]</scope>
    <source>
        <strain evidence="10 11">CECT 9230</strain>
    </source>
</reference>
<dbReference type="GO" id="GO:0005829">
    <property type="term" value="C:cytosol"/>
    <property type="evidence" value="ECO:0007669"/>
    <property type="project" value="TreeGrafter"/>
</dbReference>
<keyword evidence="1 6" id="KW-0597">Phosphoprotein</keyword>
<dbReference type="Pfam" id="PF00072">
    <property type="entry name" value="Response_reg"/>
    <property type="match status" value="1"/>
</dbReference>
<dbReference type="Proteomes" id="UP000252669">
    <property type="component" value="Unassembled WGS sequence"/>
</dbReference>
<gene>
    <name evidence="10" type="ORF">CRU91_01675</name>
</gene>
<keyword evidence="2" id="KW-0902">Two-component regulatory system</keyword>
<keyword evidence="3" id="KW-0805">Transcription regulation</keyword>
<evidence type="ECO:0000259" key="9">
    <source>
        <dbReference type="PROSITE" id="PS51755"/>
    </source>
</evidence>
<keyword evidence="5" id="KW-0804">Transcription</keyword>
<comment type="caution">
    <text evidence="10">The sequence shown here is derived from an EMBL/GenBank/DDBJ whole genome shotgun (WGS) entry which is preliminary data.</text>
</comment>
<dbReference type="InterPro" id="IPR001867">
    <property type="entry name" value="OmpR/PhoB-type_DNA-bd"/>
</dbReference>
<evidence type="ECO:0000256" key="3">
    <source>
        <dbReference type="ARBA" id="ARBA00023015"/>
    </source>
</evidence>
<dbReference type="CDD" id="cd00383">
    <property type="entry name" value="trans_reg_C"/>
    <property type="match status" value="1"/>
</dbReference>
<feature type="domain" description="OmpR/PhoB-type" evidence="9">
    <location>
        <begin position="124"/>
        <end position="220"/>
    </location>
</feature>
<dbReference type="CDD" id="cd00156">
    <property type="entry name" value="REC"/>
    <property type="match status" value="1"/>
</dbReference>
<feature type="DNA-binding region" description="OmpR/PhoB-type" evidence="7">
    <location>
        <begin position="124"/>
        <end position="220"/>
    </location>
</feature>
<dbReference type="Pfam" id="PF00486">
    <property type="entry name" value="Trans_reg_C"/>
    <property type="match status" value="1"/>
</dbReference>
<organism evidence="10 11">
    <name type="scientific">Aliarcobacter vitoriensis</name>
    <dbReference type="NCBI Taxonomy" id="2011099"/>
    <lineage>
        <taxon>Bacteria</taxon>
        <taxon>Pseudomonadati</taxon>
        <taxon>Campylobacterota</taxon>
        <taxon>Epsilonproteobacteria</taxon>
        <taxon>Campylobacterales</taxon>
        <taxon>Arcobacteraceae</taxon>
        <taxon>Aliarcobacter</taxon>
    </lineage>
</organism>
<dbReference type="PANTHER" id="PTHR48111">
    <property type="entry name" value="REGULATOR OF RPOS"/>
    <property type="match status" value="1"/>
</dbReference>
<dbReference type="GO" id="GO:0006355">
    <property type="term" value="P:regulation of DNA-templated transcription"/>
    <property type="evidence" value="ECO:0007669"/>
    <property type="project" value="InterPro"/>
</dbReference>
<dbReference type="SMART" id="SM00448">
    <property type="entry name" value="REC"/>
    <property type="match status" value="1"/>
</dbReference>
<dbReference type="InterPro" id="IPR011006">
    <property type="entry name" value="CheY-like_superfamily"/>
</dbReference>
<dbReference type="GO" id="GO:0032993">
    <property type="term" value="C:protein-DNA complex"/>
    <property type="evidence" value="ECO:0007669"/>
    <property type="project" value="TreeGrafter"/>
</dbReference>